<dbReference type="Pfam" id="PF00314">
    <property type="entry name" value="Thaumatin"/>
    <property type="match status" value="2"/>
</dbReference>
<dbReference type="EMBL" id="VOIH02000004">
    <property type="protein sequence ID" value="KAF3448531.1"/>
    <property type="molecule type" value="Genomic_DNA"/>
</dbReference>
<dbReference type="Proteomes" id="UP000796880">
    <property type="component" value="Unassembled WGS sequence"/>
</dbReference>
<evidence type="ECO:0000256" key="3">
    <source>
        <dbReference type="ARBA" id="ARBA00022837"/>
    </source>
</evidence>
<accession>A0A8K0H9N8</accession>
<evidence type="ECO:0000313" key="5">
    <source>
        <dbReference type="EMBL" id="KAF3448531.1"/>
    </source>
</evidence>
<evidence type="ECO:0000256" key="2">
    <source>
        <dbReference type="ARBA" id="ARBA00022723"/>
    </source>
</evidence>
<keyword evidence="6" id="KW-1185">Reference proteome</keyword>
<reference evidence="5" key="1">
    <citation type="submission" date="2020-03" db="EMBL/GenBank/DDBJ databases">
        <title>A high-quality chromosome-level genome assembly of a woody plant with both climbing and erect habits, Rhamnella rubrinervis.</title>
        <authorList>
            <person name="Lu Z."/>
            <person name="Yang Y."/>
            <person name="Zhu X."/>
            <person name="Sun Y."/>
        </authorList>
    </citation>
    <scope>NUCLEOTIDE SEQUENCE</scope>
    <source>
        <strain evidence="5">BYM</strain>
        <tissue evidence="5">Leaf</tissue>
    </source>
</reference>
<evidence type="ECO:0000259" key="4">
    <source>
        <dbReference type="PROSITE" id="PS50004"/>
    </source>
</evidence>
<dbReference type="InterPro" id="IPR037176">
    <property type="entry name" value="Osmotin/thaumatin-like_sf"/>
</dbReference>
<name>A0A8K0H9N8_9ROSA</name>
<dbReference type="InterPro" id="IPR035892">
    <property type="entry name" value="C2_domain_sf"/>
</dbReference>
<dbReference type="InterPro" id="IPR001938">
    <property type="entry name" value="Thaumatin"/>
</dbReference>
<organism evidence="5 6">
    <name type="scientific">Rhamnella rubrinervis</name>
    <dbReference type="NCBI Taxonomy" id="2594499"/>
    <lineage>
        <taxon>Eukaryota</taxon>
        <taxon>Viridiplantae</taxon>
        <taxon>Streptophyta</taxon>
        <taxon>Embryophyta</taxon>
        <taxon>Tracheophyta</taxon>
        <taxon>Spermatophyta</taxon>
        <taxon>Magnoliopsida</taxon>
        <taxon>eudicotyledons</taxon>
        <taxon>Gunneridae</taxon>
        <taxon>Pentapetalae</taxon>
        <taxon>rosids</taxon>
        <taxon>fabids</taxon>
        <taxon>Rosales</taxon>
        <taxon>Rhamnaceae</taxon>
        <taxon>rhamnoid group</taxon>
        <taxon>Rhamneae</taxon>
        <taxon>Rhamnella</taxon>
    </lineage>
</organism>
<dbReference type="SMART" id="SM00239">
    <property type="entry name" value="C2"/>
    <property type="match status" value="1"/>
</dbReference>
<keyword evidence="3" id="KW-0106">Calcium</keyword>
<proteinExistence type="inferred from homology"/>
<dbReference type="PROSITE" id="PS50004">
    <property type="entry name" value="C2"/>
    <property type="match status" value="1"/>
</dbReference>
<evidence type="ECO:0000313" key="6">
    <source>
        <dbReference type="Proteomes" id="UP000796880"/>
    </source>
</evidence>
<evidence type="ECO:0000256" key="1">
    <source>
        <dbReference type="ARBA" id="ARBA00010607"/>
    </source>
</evidence>
<dbReference type="Gene3D" id="2.60.40.150">
    <property type="entry name" value="C2 domain"/>
    <property type="match status" value="1"/>
</dbReference>
<dbReference type="GO" id="GO:0046872">
    <property type="term" value="F:metal ion binding"/>
    <property type="evidence" value="ECO:0007669"/>
    <property type="project" value="UniProtKB-KW"/>
</dbReference>
<dbReference type="SMART" id="SM00205">
    <property type="entry name" value="THN"/>
    <property type="match status" value="1"/>
</dbReference>
<dbReference type="SUPFAM" id="SSF49870">
    <property type="entry name" value="Osmotin, thaumatin-like protein"/>
    <property type="match status" value="1"/>
</dbReference>
<feature type="domain" description="C2" evidence="4">
    <location>
        <begin position="169"/>
        <end position="285"/>
    </location>
</feature>
<dbReference type="OrthoDB" id="419768at2759"/>
<keyword evidence="2" id="KW-0479">Metal-binding</keyword>
<comment type="similarity">
    <text evidence="1">Belongs to the thaumatin family.</text>
</comment>
<dbReference type="InterPro" id="IPR000008">
    <property type="entry name" value="C2_dom"/>
</dbReference>
<protein>
    <recommendedName>
        <fullName evidence="4">C2 domain-containing protein</fullName>
    </recommendedName>
</protein>
<dbReference type="PROSITE" id="PS51367">
    <property type="entry name" value="THAUMATIN_2"/>
    <property type="match status" value="1"/>
</dbReference>
<dbReference type="PRINTS" id="PR00347">
    <property type="entry name" value="THAUMATIN"/>
</dbReference>
<dbReference type="SUPFAM" id="SSF49562">
    <property type="entry name" value="C2 domain (Calcium/lipid-binding domain, CaLB)"/>
    <property type="match status" value="1"/>
</dbReference>
<gene>
    <name evidence="5" type="ORF">FNV43_RR09244</name>
</gene>
<dbReference type="Gene3D" id="2.60.110.10">
    <property type="entry name" value="Thaumatin"/>
    <property type="match status" value="2"/>
</dbReference>
<dbReference type="PANTHER" id="PTHR46502">
    <property type="entry name" value="C2 DOMAIN-CONTAINING"/>
    <property type="match status" value="1"/>
</dbReference>
<sequence length="330" mass="36197">MVAAIAEPVTVGVVLNCKGWGSPPNSLAEYELNQNGNKDLIDISLTEGFNIPMEFSSSTFLWSLAQPRVGVGEFGVPEIYCGGQQVSPSSFKGRCPNAHSYPPDDPKNTHKCPAGSNYRVVFCPVKSPPHFPLEMVESMVQLDKQWDSSSRLPKKRKRGREIQEKGVRIRILVPYRALIDPKMAEGTLEVVLLGAKGLENTDFLSNMDPYCILTCRTQEQKSTVASGKGSEPEWNETFVFTISEGASELTLKILDSDTGTGDDFVGEATIALEPVLAAGNVPATSYNVVKDEEYKGEIRLSLTFTPTVHSGRGYRAQEEESYGGWKESAY</sequence>
<dbReference type="Pfam" id="PF00168">
    <property type="entry name" value="C2"/>
    <property type="match status" value="1"/>
</dbReference>
<dbReference type="PANTHER" id="PTHR46502:SF2">
    <property type="entry name" value="16 KDA PHLOEM PROTEIN 2"/>
    <property type="match status" value="1"/>
</dbReference>
<comment type="caution">
    <text evidence="5">The sequence shown here is derived from an EMBL/GenBank/DDBJ whole genome shotgun (WGS) entry which is preliminary data.</text>
</comment>
<dbReference type="AlphaFoldDB" id="A0A8K0H9N8"/>